<comment type="caution">
    <text evidence="1">The sequence shown here is derived from an EMBL/GenBank/DDBJ whole genome shotgun (WGS) entry which is preliminary data.</text>
</comment>
<dbReference type="EMBL" id="PDUD01000031">
    <property type="protein sequence ID" value="PHN03534.1"/>
    <property type="molecule type" value="Genomic_DNA"/>
</dbReference>
<protein>
    <submittedName>
        <fullName evidence="1">DNA alkylation repair protein</fullName>
    </submittedName>
</protein>
<evidence type="ECO:0000313" key="1">
    <source>
        <dbReference type="EMBL" id="PHN03534.1"/>
    </source>
</evidence>
<dbReference type="Gene3D" id="1.25.40.290">
    <property type="entry name" value="ARM repeat domains"/>
    <property type="match status" value="1"/>
</dbReference>
<dbReference type="InterPro" id="IPR021133">
    <property type="entry name" value="HEAT_type_2"/>
</dbReference>
<organism evidence="1 2">
    <name type="scientific">Flavilitoribacter nigricans (strain ATCC 23147 / DSM 23189 / NBRC 102662 / NCIMB 1420 / SS-2)</name>
    <name type="common">Lewinella nigricans</name>
    <dbReference type="NCBI Taxonomy" id="1122177"/>
    <lineage>
        <taxon>Bacteria</taxon>
        <taxon>Pseudomonadati</taxon>
        <taxon>Bacteroidota</taxon>
        <taxon>Saprospiria</taxon>
        <taxon>Saprospirales</taxon>
        <taxon>Lewinellaceae</taxon>
        <taxon>Flavilitoribacter</taxon>
    </lineage>
</organism>
<name>A0A2D0N4V6_FLAN2</name>
<dbReference type="OrthoDB" id="9797162at2"/>
<sequence>MSAKKPEPTPFKLKDIYSEALISGYARLVQQIHPEFPASEFQDLVFSPEWQTLELKERMRHISSSMQQTLPQDYTEAVFIVVESAEALIREHGEKMAFEYGFLADFIERFGLDTPDLSLPALERITRWTSAEFAVRPYLRDYPERMYAQMQRWARHTSPYVRRLATEGFRPRLPWGMGIPVLKKQPELVLPVLEQLKQDPAETVRRSVANNLNDISKDHPDLVLEIADRWLGHHPDTDWIVRHACRGLLKKGHPAALELFGFNPELSTVTIYDFRHDDSVAIGRRFHFAFGLRNDGRLANMIRLEYAIDYQTLSGKISKKVFKISEFELAAGATKEFSKQQRFQDFTTRKHYPGPHSLSILVNGQEQISGSFTVRPA</sequence>
<proteinExistence type="predicted"/>
<dbReference type="Proteomes" id="UP000223913">
    <property type="component" value="Unassembled WGS sequence"/>
</dbReference>
<dbReference type="InterPro" id="IPR016024">
    <property type="entry name" value="ARM-type_fold"/>
</dbReference>
<reference evidence="1 2" key="1">
    <citation type="submission" date="2017-10" db="EMBL/GenBank/DDBJ databases">
        <title>The draft genome sequence of Lewinella nigricans NBRC 102662.</title>
        <authorList>
            <person name="Wang K."/>
        </authorList>
    </citation>
    <scope>NUCLEOTIDE SEQUENCE [LARGE SCALE GENOMIC DNA]</scope>
    <source>
        <strain evidence="1 2">NBRC 102662</strain>
    </source>
</reference>
<dbReference type="Pfam" id="PF08713">
    <property type="entry name" value="DNA_alkylation"/>
    <property type="match status" value="1"/>
</dbReference>
<evidence type="ECO:0000313" key="2">
    <source>
        <dbReference type="Proteomes" id="UP000223913"/>
    </source>
</evidence>
<dbReference type="InterPro" id="IPR014825">
    <property type="entry name" value="DNA_alkylation"/>
</dbReference>
<dbReference type="SUPFAM" id="SSF48371">
    <property type="entry name" value="ARM repeat"/>
    <property type="match status" value="1"/>
</dbReference>
<gene>
    <name evidence="1" type="ORF">CRP01_26410</name>
</gene>
<dbReference type="RefSeq" id="WP_099153116.1">
    <property type="nucleotide sequence ID" value="NZ_PDUD01000031.1"/>
</dbReference>
<dbReference type="AlphaFoldDB" id="A0A2D0N4V6"/>
<keyword evidence="2" id="KW-1185">Reference proteome</keyword>
<accession>A0A2D0N4V6</accession>
<dbReference type="PROSITE" id="PS50077">
    <property type="entry name" value="HEAT_REPEAT"/>
    <property type="match status" value="1"/>
</dbReference>